<accession>A0ABR5A3I8</accession>
<comment type="caution">
    <text evidence="2">The sequence shown here is derived from an EMBL/GenBank/DDBJ whole genome shotgun (WGS) entry which is preliminary data.</text>
</comment>
<keyword evidence="1" id="KW-0812">Transmembrane</keyword>
<sequence>MYKWLLALIIIVPAVEMWGIIQMGHWIGGWATLALLLLTGFLGAGLARSEGRKVWQQAQRQMQAGQVPGHTMLEGLCVLAGGIMLMAPGFVSDIIGLTLLLPVTRPFYRFVLYRWLERKVRNGSFRIHRGPNRF</sequence>
<dbReference type="PANTHER" id="PTHR35335:SF1">
    <property type="entry name" value="UPF0716 PROTEIN FXSA"/>
    <property type="match status" value="1"/>
</dbReference>
<proteinExistence type="predicted"/>
<feature type="transmembrane region" description="Helical" evidence="1">
    <location>
        <begin position="27"/>
        <end position="47"/>
    </location>
</feature>
<dbReference type="EMBL" id="JXAL01000020">
    <property type="protein sequence ID" value="KIL35556.1"/>
    <property type="molecule type" value="Genomic_DNA"/>
</dbReference>
<keyword evidence="1" id="KW-1133">Transmembrane helix</keyword>
<reference evidence="2 3" key="1">
    <citation type="submission" date="2014-12" db="EMBL/GenBank/DDBJ databases">
        <title>Draft genome sequence of Cohnella kolymensis strain B-2846.</title>
        <authorList>
            <person name="Karlyshev A.V."/>
            <person name="Kudryashova E.B."/>
        </authorList>
    </citation>
    <scope>NUCLEOTIDE SEQUENCE [LARGE SCALE GENOMIC DNA]</scope>
    <source>
        <strain evidence="2 3">VKM B-2846</strain>
    </source>
</reference>
<evidence type="ECO:0000313" key="2">
    <source>
        <dbReference type="EMBL" id="KIL35556.1"/>
    </source>
</evidence>
<gene>
    <name evidence="2" type="ORF">SD71_12960</name>
</gene>
<dbReference type="PANTHER" id="PTHR35335">
    <property type="entry name" value="UPF0716 PROTEIN FXSA"/>
    <property type="match status" value="1"/>
</dbReference>
<keyword evidence="3" id="KW-1185">Reference proteome</keyword>
<dbReference type="Pfam" id="PF04186">
    <property type="entry name" value="FxsA"/>
    <property type="match status" value="1"/>
</dbReference>
<dbReference type="NCBIfam" id="NF008528">
    <property type="entry name" value="PRK11463.1-2"/>
    <property type="match status" value="1"/>
</dbReference>
<dbReference type="Proteomes" id="UP000054526">
    <property type="component" value="Unassembled WGS sequence"/>
</dbReference>
<feature type="transmembrane region" description="Helical" evidence="1">
    <location>
        <begin position="67"/>
        <end position="88"/>
    </location>
</feature>
<dbReference type="InterPro" id="IPR007313">
    <property type="entry name" value="FxsA"/>
</dbReference>
<name>A0ABR5A3I8_9BACL</name>
<evidence type="ECO:0008006" key="4">
    <source>
        <dbReference type="Google" id="ProtNLM"/>
    </source>
</evidence>
<protein>
    <recommendedName>
        <fullName evidence="4">Exlusion protein FxsA</fullName>
    </recommendedName>
</protein>
<evidence type="ECO:0000313" key="3">
    <source>
        <dbReference type="Proteomes" id="UP000054526"/>
    </source>
</evidence>
<organism evidence="2 3">
    <name type="scientific">Cohnella kolymensis</name>
    <dbReference type="NCBI Taxonomy" id="1590652"/>
    <lineage>
        <taxon>Bacteria</taxon>
        <taxon>Bacillati</taxon>
        <taxon>Bacillota</taxon>
        <taxon>Bacilli</taxon>
        <taxon>Bacillales</taxon>
        <taxon>Paenibacillaceae</taxon>
        <taxon>Cohnella</taxon>
    </lineage>
</organism>
<feature type="transmembrane region" description="Helical" evidence="1">
    <location>
        <begin position="94"/>
        <end position="116"/>
    </location>
</feature>
<evidence type="ECO:0000256" key="1">
    <source>
        <dbReference type="SAM" id="Phobius"/>
    </source>
</evidence>
<keyword evidence="1" id="KW-0472">Membrane</keyword>